<feature type="non-terminal residue" evidence="1">
    <location>
        <position position="67"/>
    </location>
</feature>
<keyword evidence="2" id="KW-1185">Reference proteome</keyword>
<proteinExistence type="predicted"/>
<sequence>MIEPRRFHNRPVELSVGVEGGHSTTRNVCLDPNVEGTPHPRVVGLQLPSVRTDGWLEIEMGEFFNSG</sequence>
<evidence type="ECO:0000313" key="2">
    <source>
        <dbReference type="Proteomes" id="UP000265520"/>
    </source>
</evidence>
<dbReference type="Pfam" id="PF14299">
    <property type="entry name" value="PP2"/>
    <property type="match status" value="1"/>
</dbReference>
<dbReference type="InterPro" id="IPR025886">
    <property type="entry name" value="PP2-like"/>
</dbReference>
<dbReference type="EMBL" id="LXQA010783486">
    <property type="protein sequence ID" value="MCI70821.1"/>
    <property type="molecule type" value="Genomic_DNA"/>
</dbReference>
<reference evidence="1 2" key="1">
    <citation type="journal article" date="2018" name="Front. Plant Sci.">
        <title>Red Clover (Trifolium pratense) and Zigzag Clover (T. medium) - A Picture of Genomic Similarities and Differences.</title>
        <authorList>
            <person name="Dluhosova J."/>
            <person name="Istvanek J."/>
            <person name="Nedelnik J."/>
            <person name="Repkova J."/>
        </authorList>
    </citation>
    <scope>NUCLEOTIDE SEQUENCE [LARGE SCALE GENOMIC DNA]</scope>
    <source>
        <strain evidence="2">cv. 10/8</strain>
        <tissue evidence="1">Leaf</tissue>
    </source>
</reference>
<accession>A0A392UBC0</accession>
<name>A0A392UBC0_9FABA</name>
<protein>
    <submittedName>
        <fullName evidence="1">F-box protein PP2-B1</fullName>
    </submittedName>
</protein>
<organism evidence="1 2">
    <name type="scientific">Trifolium medium</name>
    <dbReference type="NCBI Taxonomy" id="97028"/>
    <lineage>
        <taxon>Eukaryota</taxon>
        <taxon>Viridiplantae</taxon>
        <taxon>Streptophyta</taxon>
        <taxon>Embryophyta</taxon>
        <taxon>Tracheophyta</taxon>
        <taxon>Spermatophyta</taxon>
        <taxon>Magnoliopsida</taxon>
        <taxon>eudicotyledons</taxon>
        <taxon>Gunneridae</taxon>
        <taxon>Pentapetalae</taxon>
        <taxon>rosids</taxon>
        <taxon>fabids</taxon>
        <taxon>Fabales</taxon>
        <taxon>Fabaceae</taxon>
        <taxon>Papilionoideae</taxon>
        <taxon>50 kb inversion clade</taxon>
        <taxon>NPAAA clade</taxon>
        <taxon>Hologalegina</taxon>
        <taxon>IRL clade</taxon>
        <taxon>Trifolieae</taxon>
        <taxon>Trifolium</taxon>
    </lineage>
</organism>
<dbReference type="AlphaFoldDB" id="A0A392UBC0"/>
<dbReference type="Proteomes" id="UP000265520">
    <property type="component" value="Unassembled WGS sequence"/>
</dbReference>
<evidence type="ECO:0000313" key="1">
    <source>
        <dbReference type="EMBL" id="MCI70821.1"/>
    </source>
</evidence>
<comment type="caution">
    <text evidence="1">The sequence shown here is derived from an EMBL/GenBank/DDBJ whole genome shotgun (WGS) entry which is preliminary data.</text>
</comment>